<organism evidence="4">
    <name type="scientific">Aegilops tauschii</name>
    <name type="common">Tausch's goatgrass</name>
    <name type="synonym">Aegilops squarrosa</name>
    <dbReference type="NCBI Taxonomy" id="37682"/>
    <lineage>
        <taxon>Eukaryota</taxon>
        <taxon>Viridiplantae</taxon>
        <taxon>Streptophyta</taxon>
        <taxon>Embryophyta</taxon>
        <taxon>Tracheophyta</taxon>
        <taxon>Spermatophyta</taxon>
        <taxon>Magnoliopsida</taxon>
        <taxon>Liliopsida</taxon>
        <taxon>Poales</taxon>
        <taxon>Poaceae</taxon>
        <taxon>BOP clade</taxon>
        <taxon>Pooideae</taxon>
        <taxon>Triticodae</taxon>
        <taxon>Triticeae</taxon>
        <taxon>Triticinae</taxon>
        <taxon>Aegilops</taxon>
    </lineage>
</organism>
<dbReference type="GO" id="GO:0030247">
    <property type="term" value="F:polysaccharide binding"/>
    <property type="evidence" value="ECO:0007669"/>
    <property type="project" value="InterPro"/>
</dbReference>
<protein>
    <recommendedName>
        <fullName evidence="3">Wall-associated receptor kinase galacturonan-binding domain-containing protein</fullName>
    </recommendedName>
</protein>
<dbReference type="PANTHER" id="PTHR33491">
    <property type="entry name" value="OSJNBA0016N04.9 PROTEIN"/>
    <property type="match status" value="1"/>
</dbReference>
<evidence type="ECO:0000256" key="1">
    <source>
        <dbReference type="ARBA" id="ARBA00004167"/>
    </source>
</evidence>
<accession>M8CCR1</accession>
<dbReference type="EnsemblPlants" id="EMT24922">
    <property type="protein sequence ID" value="EMT24922"/>
    <property type="gene ID" value="F775_25474"/>
</dbReference>
<keyword evidence="2" id="KW-0732">Signal</keyword>
<evidence type="ECO:0000256" key="2">
    <source>
        <dbReference type="ARBA" id="ARBA00022729"/>
    </source>
</evidence>
<evidence type="ECO:0000313" key="4">
    <source>
        <dbReference type="EnsemblPlants" id="EMT24922"/>
    </source>
</evidence>
<sequence length="292" mass="31868">MASMAWMLVLLPLAALATTASSSLAKPGCQARCGDIDVPYPFGIGAGCFRPGFEIICNDMTPFLPGAVSTEPVRVLNLTMTPRAQVRVPLPVAHQCFDAAGKATAGGVDGLRPGRKPAGSNTENELFLLGCNTLVYAGRESKVQNATANGYFSGCLAYCSTAQKARDGECGNIGCCHVDILPLLTDTRIRFSKWRRARDFAPTCNYAFIVERKNYNFRAADLKRTPESDPAKRWSMPLWLDWAIRNRSNSLLCPEAAKTPGYACLSKHSDCENSTNAMWYICKCWNGYEGNP</sequence>
<dbReference type="Pfam" id="PF13947">
    <property type="entry name" value="GUB_WAK_bind"/>
    <property type="match status" value="1"/>
</dbReference>
<evidence type="ECO:0000259" key="3">
    <source>
        <dbReference type="Pfam" id="PF13947"/>
    </source>
</evidence>
<dbReference type="InterPro" id="IPR025287">
    <property type="entry name" value="WAK_GUB"/>
</dbReference>
<feature type="domain" description="Wall-associated receptor kinase galacturonan-binding" evidence="3">
    <location>
        <begin position="29"/>
        <end position="80"/>
    </location>
</feature>
<dbReference type="GO" id="GO:0016020">
    <property type="term" value="C:membrane"/>
    <property type="evidence" value="ECO:0007669"/>
    <property type="project" value="UniProtKB-SubCell"/>
</dbReference>
<comment type="subcellular location">
    <subcellularLocation>
        <location evidence="1">Membrane</location>
        <topology evidence="1">Single-pass membrane protein</topology>
    </subcellularLocation>
</comment>
<dbReference type="AlphaFoldDB" id="M8CCR1"/>
<reference evidence="4" key="1">
    <citation type="submission" date="2015-06" db="UniProtKB">
        <authorList>
            <consortium name="EnsemblPlants"/>
        </authorList>
    </citation>
    <scope>IDENTIFICATION</scope>
</reference>
<proteinExistence type="predicted"/>
<name>M8CCR1_AEGTA</name>